<dbReference type="InterPro" id="IPR012910">
    <property type="entry name" value="Plug_dom"/>
</dbReference>
<dbReference type="EMBL" id="VRYZ01000006">
    <property type="protein sequence ID" value="TXS90553.1"/>
    <property type="molecule type" value="Genomic_DNA"/>
</dbReference>
<keyword evidence="7 12" id="KW-0798">TonB box</keyword>
<keyword evidence="9 16" id="KW-0675">Receptor</keyword>
<accession>A0A5C8ZPU1</accession>
<dbReference type="CDD" id="cd01347">
    <property type="entry name" value="ligand_gated_channel"/>
    <property type="match status" value="1"/>
</dbReference>
<feature type="chain" id="PRO_5022973049" evidence="13">
    <location>
        <begin position="24"/>
        <end position="633"/>
    </location>
</feature>
<evidence type="ECO:0000259" key="15">
    <source>
        <dbReference type="Pfam" id="PF07715"/>
    </source>
</evidence>
<evidence type="ECO:0000256" key="13">
    <source>
        <dbReference type="SAM" id="SignalP"/>
    </source>
</evidence>
<evidence type="ECO:0000256" key="10">
    <source>
        <dbReference type="ARBA" id="ARBA00023237"/>
    </source>
</evidence>
<comment type="similarity">
    <text evidence="2">Belongs to the TonB-dependent receptor family. Hemoglobin/haptoglobin binding protein subfamily.</text>
</comment>
<feature type="domain" description="TonB-dependent receptor-like beta-barrel" evidence="14">
    <location>
        <begin position="214"/>
        <end position="604"/>
    </location>
</feature>
<evidence type="ECO:0000256" key="9">
    <source>
        <dbReference type="ARBA" id="ARBA00023170"/>
    </source>
</evidence>
<dbReference type="PROSITE" id="PS00430">
    <property type="entry name" value="TONB_DEPENDENT_REC_1"/>
    <property type="match status" value="1"/>
</dbReference>
<dbReference type="Pfam" id="PF00593">
    <property type="entry name" value="TonB_dep_Rec_b-barrel"/>
    <property type="match status" value="1"/>
</dbReference>
<evidence type="ECO:0000313" key="17">
    <source>
        <dbReference type="Proteomes" id="UP000321933"/>
    </source>
</evidence>
<dbReference type="Pfam" id="PF07715">
    <property type="entry name" value="Plug"/>
    <property type="match status" value="1"/>
</dbReference>
<evidence type="ECO:0000256" key="2">
    <source>
        <dbReference type="ARBA" id="ARBA00008143"/>
    </source>
</evidence>
<evidence type="ECO:0000256" key="12">
    <source>
        <dbReference type="PROSITE-ProRule" id="PRU10143"/>
    </source>
</evidence>
<dbReference type="Gene3D" id="2.170.130.10">
    <property type="entry name" value="TonB-dependent receptor, plug domain"/>
    <property type="match status" value="1"/>
</dbReference>
<evidence type="ECO:0000256" key="6">
    <source>
        <dbReference type="ARBA" id="ARBA00022729"/>
    </source>
</evidence>
<dbReference type="InterPro" id="IPR039426">
    <property type="entry name" value="TonB-dep_rcpt-like"/>
</dbReference>
<dbReference type="GO" id="GO:0015344">
    <property type="term" value="F:siderophore uptake transmembrane transporter activity"/>
    <property type="evidence" value="ECO:0007669"/>
    <property type="project" value="TreeGrafter"/>
</dbReference>
<keyword evidence="6 13" id="KW-0732">Signal</keyword>
<dbReference type="InterPro" id="IPR000531">
    <property type="entry name" value="Beta-barrel_TonB"/>
</dbReference>
<dbReference type="OrthoDB" id="9764669at2"/>
<evidence type="ECO:0000256" key="5">
    <source>
        <dbReference type="ARBA" id="ARBA00022692"/>
    </source>
</evidence>
<sequence length="633" mass="69069">MTKKFAFRNTLVLAVALAPGVYADDNTALETVLVTGNHVPLAIEELTAAVNVLDATQLQQLNKRQLGDVLRTVPGVLVEEQGGSGGLTAVSLRGGEANFTQILLDGIPLNDPTNSRGGSYDISNINVASIERIEVVRGPQSAVYGSDALAGVINLISSDPRDVRPTTLRAELGESGYRDYHLGTGISVGDFGMALDLASRDDDGRVSGSSRAIDSANLRWRWQAGTDRQFSGQLRYLDGERSSFPEQSGGPLFASSDALDHGDYSDLTAGLAWEAQFTAYWRSRLAADYFEHREDYRSPGVAPYMAVPPNASDTDFQRSQLSWLNTLQLGADYQFSLGADVRDEDGESTGYLDVGFPLPTDYALSRQTRGLFADVHARPLEPLLLQASVRHDTPDGFDSETTLRVGGRYRLLPSLDVLANWGEGFKLPSFFALGHGLVGNPGLQPETARGWDAGLQWRPLTGLQFTATAFGNHYRNLVDFDPVAFTNVNRRAVETRGGEWQLSWQDGANLSLQAHATYTDIDVIDTDSRLLGRPEWQAGAWLNWAFLPRWHTGLDLQWSSPVPASSLHTGDTVVTELDAWQRLDWRLGWQASRWLALELALDNLLDEGYQTAVGFAAPGRSVRLAATVSLGGV</sequence>
<dbReference type="GO" id="GO:0009279">
    <property type="term" value="C:cell outer membrane"/>
    <property type="evidence" value="ECO:0007669"/>
    <property type="project" value="UniProtKB-SubCell"/>
</dbReference>
<dbReference type="PROSITE" id="PS52016">
    <property type="entry name" value="TONB_DEPENDENT_REC_3"/>
    <property type="match status" value="1"/>
</dbReference>
<keyword evidence="10 11" id="KW-0998">Cell outer membrane</keyword>
<evidence type="ECO:0000256" key="8">
    <source>
        <dbReference type="ARBA" id="ARBA00023136"/>
    </source>
</evidence>
<dbReference type="Proteomes" id="UP000321933">
    <property type="component" value="Unassembled WGS sequence"/>
</dbReference>
<dbReference type="InterPro" id="IPR010916">
    <property type="entry name" value="TonB_box_CS"/>
</dbReference>
<keyword evidence="4 11" id="KW-1134">Transmembrane beta strand</keyword>
<keyword evidence="3 11" id="KW-0813">Transport</keyword>
<dbReference type="SUPFAM" id="SSF56935">
    <property type="entry name" value="Porins"/>
    <property type="match status" value="1"/>
</dbReference>
<organism evidence="16 17">
    <name type="scientific">Parahaliea aestuarii</name>
    <dbReference type="NCBI Taxonomy" id="1852021"/>
    <lineage>
        <taxon>Bacteria</taxon>
        <taxon>Pseudomonadati</taxon>
        <taxon>Pseudomonadota</taxon>
        <taxon>Gammaproteobacteria</taxon>
        <taxon>Cellvibrionales</taxon>
        <taxon>Halieaceae</taxon>
        <taxon>Parahaliea</taxon>
    </lineage>
</organism>
<dbReference type="InterPro" id="IPR037066">
    <property type="entry name" value="Plug_dom_sf"/>
</dbReference>
<dbReference type="Gene3D" id="2.40.170.20">
    <property type="entry name" value="TonB-dependent receptor, beta-barrel domain"/>
    <property type="match status" value="1"/>
</dbReference>
<feature type="short sequence motif" description="TonB box" evidence="12">
    <location>
        <begin position="31"/>
        <end position="37"/>
    </location>
</feature>
<evidence type="ECO:0000256" key="4">
    <source>
        <dbReference type="ARBA" id="ARBA00022452"/>
    </source>
</evidence>
<keyword evidence="17" id="KW-1185">Reference proteome</keyword>
<dbReference type="PANTHER" id="PTHR30069:SF29">
    <property type="entry name" value="HEMOGLOBIN AND HEMOGLOBIN-HAPTOGLOBIN-BINDING PROTEIN 1-RELATED"/>
    <property type="match status" value="1"/>
</dbReference>
<comment type="subcellular location">
    <subcellularLocation>
        <location evidence="1 11">Cell outer membrane</location>
        <topology evidence="1 11">Multi-pass membrane protein</topology>
    </subcellularLocation>
</comment>
<feature type="domain" description="TonB-dependent receptor plug" evidence="15">
    <location>
        <begin position="44"/>
        <end position="152"/>
    </location>
</feature>
<dbReference type="InterPro" id="IPR036942">
    <property type="entry name" value="Beta-barrel_TonB_sf"/>
</dbReference>
<evidence type="ECO:0000259" key="14">
    <source>
        <dbReference type="Pfam" id="PF00593"/>
    </source>
</evidence>
<dbReference type="AlphaFoldDB" id="A0A5C8ZPU1"/>
<protein>
    <submittedName>
        <fullName evidence="16">TonB-dependent receptor</fullName>
    </submittedName>
</protein>
<name>A0A5C8ZPU1_9GAMM</name>
<evidence type="ECO:0000256" key="1">
    <source>
        <dbReference type="ARBA" id="ARBA00004571"/>
    </source>
</evidence>
<dbReference type="RefSeq" id="WP_148065079.1">
    <property type="nucleotide sequence ID" value="NZ_VRYZ01000006.1"/>
</dbReference>
<proteinExistence type="inferred from homology"/>
<evidence type="ECO:0000256" key="11">
    <source>
        <dbReference type="PROSITE-ProRule" id="PRU01360"/>
    </source>
</evidence>
<dbReference type="PANTHER" id="PTHR30069">
    <property type="entry name" value="TONB-DEPENDENT OUTER MEMBRANE RECEPTOR"/>
    <property type="match status" value="1"/>
</dbReference>
<keyword evidence="8 11" id="KW-0472">Membrane</keyword>
<evidence type="ECO:0000256" key="3">
    <source>
        <dbReference type="ARBA" id="ARBA00022448"/>
    </source>
</evidence>
<keyword evidence="5 11" id="KW-0812">Transmembrane</keyword>
<feature type="signal peptide" evidence="13">
    <location>
        <begin position="1"/>
        <end position="23"/>
    </location>
</feature>
<evidence type="ECO:0000256" key="7">
    <source>
        <dbReference type="ARBA" id="ARBA00023077"/>
    </source>
</evidence>
<gene>
    <name evidence="16" type="ORF">FVW59_14550</name>
</gene>
<evidence type="ECO:0000313" key="16">
    <source>
        <dbReference type="EMBL" id="TXS90553.1"/>
    </source>
</evidence>
<reference evidence="16 17" key="1">
    <citation type="submission" date="2019-08" db="EMBL/GenBank/DDBJ databases">
        <title>Parahaliea maris sp. nov., isolated from the surface seawater.</title>
        <authorList>
            <person name="Liu Y."/>
        </authorList>
    </citation>
    <scope>NUCLEOTIDE SEQUENCE [LARGE SCALE GENOMIC DNA]</scope>
    <source>
        <strain evidence="16 17">S2-26</strain>
    </source>
</reference>
<dbReference type="GO" id="GO:0044718">
    <property type="term" value="P:siderophore transmembrane transport"/>
    <property type="evidence" value="ECO:0007669"/>
    <property type="project" value="TreeGrafter"/>
</dbReference>
<comment type="caution">
    <text evidence="16">The sequence shown here is derived from an EMBL/GenBank/DDBJ whole genome shotgun (WGS) entry which is preliminary data.</text>
</comment>